<reference evidence="1" key="1">
    <citation type="submission" date="2019-11" db="UniProtKB">
        <authorList>
            <consortium name="WormBaseParasite"/>
        </authorList>
    </citation>
    <scope>IDENTIFICATION</scope>
</reference>
<dbReference type="AlphaFoldDB" id="A0A5K3FCT3"/>
<name>A0A5K3FCT3_MESCO</name>
<evidence type="ECO:0000313" key="1">
    <source>
        <dbReference type="WBParaSite" id="MCU_007381-RA"/>
    </source>
</evidence>
<dbReference type="WBParaSite" id="MCU_007381-RA">
    <property type="protein sequence ID" value="MCU_007381-RA"/>
    <property type="gene ID" value="MCU_007381"/>
</dbReference>
<organism evidence="1">
    <name type="scientific">Mesocestoides corti</name>
    <name type="common">Flatworm</name>
    <dbReference type="NCBI Taxonomy" id="53468"/>
    <lineage>
        <taxon>Eukaryota</taxon>
        <taxon>Metazoa</taxon>
        <taxon>Spiralia</taxon>
        <taxon>Lophotrochozoa</taxon>
        <taxon>Platyhelminthes</taxon>
        <taxon>Cestoda</taxon>
        <taxon>Eucestoda</taxon>
        <taxon>Cyclophyllidea</taxon>
        <taxon>Mesocestoididae</taxon>
        <taxon>Mesocestoides</taxon>
    </lineage>
</organism>
<protein>
    <submittedName>
        <fullName evidence="1">START domain-containing protein</fullName>
    </submittedName>
</protein>
<accession>A0A5K3FCT3</accession>
<sequence>MDDESFLQVYKSKVPRQLFAWTTILPDVGCGECRTGYFTTHEQYGEPSQKPIPCLSAFQWRARKISSQPEKNTTEVQYIMSGVASVEDSDGRARVFYTPTSPKSLAWNIIERALVKSTD</sequence>
<proteinExistence type="predicted"/>